<dbReference type="InterPro" id="IPR006260">
    <property type="entry name" value="TonB/TolA_C"/>
</dbReference>
<dbReference type="Gene3D" id="3.30.2420.10">
    <property type="entry name" value="TonB"/>
    <property type="match status" value="1"/>
</dbReference>
<keyword evidence="4" id="KW-0472">Membrane</keyword>
<organism evidence="7 8">
    <name type="scientific">Undibacterium jejuense</name>
    <dbReference type="NCBI Taxonomy" id="1344949"/>
    <lineage>
        <taxon>Bacteria</taxon>
        <taxon>Pseudomonadati</taxon>
        <taxon>Pseudomonadota</taxon>
        <taxon>Betaproteobacteria</taxon>
        <taxon>Burkholderiales</taxon>
        <taxon>Oxalobacteraceae</taxon>
        <taxon>Undibacterium</taxon>
    </lineage>
</organism>
<evidence type="ECO:0000256" key="3">
    <source>
        <dbReference type="ARBA" id="ARBA00022989"/>
    </source>
</evidence>
<comment type="subcellular location">
    <subcellularLocation>
        <location evidence="1">Membrane</location>
        <topology evidence="1">Single-pass membrane protein</topology>
    </subcellularLocation>
</comment>
<dbReference type="EMBL" id="JACOFV010000002">
    <property type="protein sequence ID" value="MBC3860965.1"/>
    <property type="molecule type" value="Genomic_DNA"/>
</dbReference>
<accession>A0A923HDC3</accession>
<evidence type="ECO:0000313" key="7">
    <source>
        <dbReference type="EMBL" id="MBC3860965.1"/>
    </source>
</evidence>
<keyword evidence="3" id="KW-1133">Transmembrane helix</keyword>
<dbReference type="AlphaFoldDB" id="A0A923HDC3"/>
<reference evidence="7" key="1">
    <citation type="submission" date="2020-08" db="EMBL/GenBank/DDBJ databases">
        <title>Novel species isolated from subtropical streams in China.</title>
        <authorList>
            <person name="Lu H."/>
        </authorList>
    </citation>
    <scope>NUCLEOTIDE SEQUENCE</scope>
    <source>
        <strain evidence="7">KACC 12607</strain>
    </source>
</reference>
<keyword evidence="2" id="KW-0812">Transmembrane</keyword>
<dbReference type="GO" id="GO:0055085">
    <property type="term" value="P:transmembrane transport"/>
    <property type="evidence" value="ECO:0007669"/>
    <property type="project" value="InterPro"/>
</dbReference>
<dbReference type="GO" id="GO:0016020">
    <property type="term" value="C:membrane"/>
    <property type="evidence" value="ECO:0007669"/>
    <property type="project" value="UniProtKB-SubCell"/>
</dbReference>
<feature type="domain" description="TonB C-terminal" evidence="6">
    <location>
        <begin position="185"/>
        <end position="271"/>
    </location>
</feature>
<dbReference type="InterPro" id="IPR037682">
    <property type="entry name" value="TonB_C"/>
</dbReference>
<dbReference type="NCBIfam" id="TIGR01352">
    <property type="entry name" value="tonB_Cterm"/>
    <property type="match status" value="1"/>
</dbReference>
<dbReference type="Pfam" id="PF03544">
    <property type="entry name" value="TonB_C"/>
    <property type="match status" value="1"/>
</dbReference>
<sequence length="271" mass="28944">MNKVVKKHWNDIFETAFTVVFTGLIVTACSKNPPPEENKTAEAASSSTTASQPTGLVKNPVNHNKVADVTQWMDQASNKTTAQLAQEEKLAKEAKEKLLLDAKHLVDSKAVVNKPAAKEATTTTQASAQATAQVTASSPAPAPIQTTAKPIETPLPNPVTVASQAVAATVLSSAATTKPAQTESSDRQVLKTIASSQPKYPSTAARAGITEGKVSARIHIEPDGKVSQVEILNARPKRYFEQEVIATVSQWKYAPITKAQTTVLEFTFKLD</sequence>
<gene>
    <name evidence="7" type="ORF">H8K32_02540</name>
</gene>
<feature type="compositionally biased region" description="Low complexity" evidence="5">
    <location>
        <begin position="120"/>
        <end position="139"/>
    </location>
</feature>
<dbReference type="Proteomes" id="UP000634011">
    <property type="component" value="Unassembled WGS sequence"/>
</dbReference>
<protein>
    <submittedName>
        <fullName evidence="7">TonB family protein</fullName>
    </submittedName>
</protein>
<dbReference type="SUPFAM" id="SSF74653">
    <property type="entry name" value="TolA/TonB C-terminal domain"/>
    <property type="match status" value="1"/>
</dbReference>
<keyword evidence="8" id="KW-1185">Reference proteome</keyword>
<proteinExistence type="predicted"/>
<evidence type="ECO:0000256" key="4">
    <source>
        <dbReference type="ARBA" id="ARBA00023136"/>
    </source>
</evidence>
<evidence type="ECO:0000256" key="1">
    <source>
        <dbReference type="ARBA" id="ARBA00004167"/>
    </source>
</evidence>
<name>A0A923HDC3_9BURK</name>
<feature type="compositionally biased region" description="Low complexity" evidence="5">
    <location>
        <begin position="41"/>
        <end position="51"/>
    </location>
</feature>
<evidence type="ECO:0000256" key="5">
    <source>
        <dbReference type="SAM" id="MobiDB-lite"/>
    </source>
</evidence>
<feature type="region of interest" description="Disordered" evidence="5">
    <location>
        <begin position="32"/>
        <end position="60"/>
    </location>
</feature>
<evidence type="ECO:0000259" key="6">
    <source>
        <dbReference type="PROSITE" id="PS52015"/>
    </source>
</evidence>
<feature type="region of interest" description="Disordered" evidence="5">
    <location>
        <begin position="118"/>
        <end position="155"/>
    </location>
</feature>
<evidence type="ECO:0000313" key="8">
    <source>
        <dbReference type="Proteomes" id="UP000634011"/>
    </source>
</evidence>
<dbReference type="PROSITE" id="PS52015">
    <property type="entry name" value="TONB_CTD"/>
    <property type="match status" value="1"/>
</dbReference>
<evidence type="ECO:0000256" key="2">
    <source>
        <dbReference type="ARBA" id="ARBA00022692"/>
    </source>
</evidence>
<comment type="caution">
    <text evidence="7">The sequence shown here is derived from an EMBL/GenBank/DDBJ whole genome shotgun (WGS) entry which is preliminary data.</text>
</comment>
<dbReference type="RefSeq" id="WP_186910914.1">
    <property type="nucleotide sequence ID" value="NZ_JACOFV010000002.1"/>
</dbReference>
<dbReference type="PROSITE" id="PS51257">
    <property type="entry name" value="PROKAR_LIPOPROTEIN"/>
    <property type="match status" value="1"/>
</dbReference>